<comment type="subcellular location">
    <subcellularLocation>
        <location evidence="2 10">Cell membrane</location>
        <topology evidence="2 10">Multi-pass membrane protein</topology>
    </subcellularLocation>
</comment>
<keyword evidence="6" id="KW-0592">Phosphate transport</keyword>
<dbReference type="InterPro" id="IPR000515">
    <property type="entry name" value="MetI-like"/>
</dbReference>
<feature type="transmembrane region" description="Helical" evidence="10">
    <location>
        <begin position="197"/>
        <end position="218"/>
    </location>
</feature>
<evidence type="ECO:0000256" key="4">
    <source>
        <dbReference type="ARBA" id="ARBA00022448"/>
    </source>
</evidence>
<evidence type="ECO:0000256" key="7">
    <source>
        <dbReference type="ARBA" id="ARBA00022692"/>
    </source>
</evidence>
<keyword evidence="14" id="KW-1185">Reference proteome</keyword>
<dbReference type="Proteomes" id="UP000331127">
    <property type="component" value="Unassembled WGS sequence"/>
</dbReference>
<organism evidence="13 14">
    <name type="scientific">Acrocarpospora macrocephala</name>
    <dbReference type="NCBI Taxonomy" id="150177"/>
    <lineage>
        <taxon>Bacteria</taxon>
        <taxon>Bacillati</taxon>
        <taxon>Actinomycetota</taxon>
        <taxon>Actinomycetes</taxon>
        <taxon>Streptosporangiales</taxon>
        <taxon>Streptosporangiaceae</taxon>
        <taxon>Acrocarpospora</taxon>
    </lineage>
</organism>
<proteinExistence type="inferred from homology"/>
<dbReference type="InterPro" id="IPR051408">
    <property type="entry name" value="Phosphate_transprt_permease"/>
</dbReference>
<feature type="compositionally biased region" description="Basic and acidic residues" evidence="11">
    <location>
        <begin position="7"/>
        <end position="23"/>
    </location>
</feature>
<feature type="transmembrane region" description="Helical" evidence="10">
    <location>
        <begin position="224"/>
        <end position="247"/>
    </location>
</feature>
<keyword evidence="5 10" id="KW-1003">Cell membrane</keyword>
<dbReference type="SUPFAM" id="SSF161098">
    <property type="entry name" value="MetI-like"/>
    <property type="match status" value="1"/>
</dbReference>
<dbReference type="Pfam" id="PF00528">
    <property type="entry name" value="BPD_transp_1"/>
    <property type="match status" value="1"/>
</dbReference>
<dbReference type="OrthoDB" id="9775069at2"/>
<evidence type="ECO:0000256" key="9">
    <source>
        <dbReference type="ARBA" id="ARBA00023136"/>
    </source>
</evidence>
<keyword evidence="7 10" id="KW-0812">Transmembrane</keyword>
<evidence type="ECO:0000256" key="8">
    <source>
        <dbReference type="ARBA" id="ARBA00022989"/>
    </source>
</evidence>
<feature type="transmembrane region" description="Helical" evidence="10">
    <location>
        <begin position="38"/>
        <end position="59"/>
    </location>
</feature>
<dbReference type="GO" id="GO:0005886">
    <property type="term" value="C:plasma membrane"/>
    <property type="evidence" value="ECO:0007669"/>
    <property type="project" value="UniProtKB-SubCell"/>
</dbReference>
<comment type="similarity">
    <text evidence="3 10">Belongs to the binding-protein-dependent transport system permease family. CysTW subfamily.</text>
</comment>
<comment type="function">
    <text evidence="1">Part of the binding-protein-dependent transport system for phosphate; probably responsible for the translocation of the substrate across the membrane.</text>
</comment>
<feature type="transmembrane region" description="Helical" evidence="10">
    <location>
        <begin position="100"/>
        <end position="126"/>
    </location>
</feature>
<evidence type="ECO:0000259" key="12">
    <source>
        <dbReference type="PROSITE" id="PS50928"/>
    </source>
</evidence>
<keyword evidence="4" id="KW-0813">Transport</keyword>
<dbReference type="AlphaFoldDB" id="A0A5M3WJT9"/>
<feature type="domain" description="ABC transmembrane type-1" evidence="12">
    <location>
        <begin position="159"/>
        <end position="362"/>
    </location>
</feature>
<dbReference type="Gene3D" id="1.10.3720.10">
    <property type="entry name" value="MetI-like"/>
    <property type="match status" value="1"/>
</dbReference>
<name>A0A5M3WJT9_9ACTN</name>
<dbReference type="InterPro" id="IPR005672">
    <property type="entry name" value="Phosphate_PstA"/>
</dbReference>
<keyword evidence="9 10" id="KW-0472">Membrane</keyword>
<evidence type="ECO:0000256" key="11">
    <source>
        <dbReference type="SAM" id="MobiDB-lite"/>
    </source>
</evidence>
<evidence type="ECO:0000256" key="5">
    <source>
        <dbReference type="ARBA" id="ARBA00022475"/>
    </source>
</evidence>
<feature type="transmembrane region" description="Helical" evidence="10">
    <location>
        <begin position="344"/>
        <end position="369"/>
    </location>
</feature>
<evidence type="ECO:0000256" key="10">
    <source>
        <dbReference type="RuleBase" id="RU363043"/>
    </source>
</evidence>
<evidence type="ECO:0000256" key="6">
    <source>
        <dbReference type="ARBA" id="ARBA00022592"/>
    </source>
</evidence>
<dbReference type="PANTHER" id="PTHR42922:SF1">
    <property type="entry name" value="PHOSPHATE TRANSPORT SYSTEM PERMEASE PROTEIN PSTA"/>
    <property type="match status" value="1"/>
</dbReference>
<feature type="transmembrane region" description="Helical" evidence="10">
    <location>
        <begin position="65"/>
        <end position="88"/>
    </location>
</feature>
<dbReference type="EMBL" id="BLAE01000003">
    <property type="protein sequence ID" value="GES06678.1"/>
    <property type="molecule type" value="Genomic_DNA"/>
</dbReference>
<evidence type="ECO:0000256" key="1">
    <source>
        <dbReference type="ARBA" id="ARBA00003510"/>
    </source>
</evidence>
<protein>
    <recommendedName>
        <fullName evidence="10">Phosphate transport system permease protein PstA</fullName>
    </recommendedName>
</protein>
<evidence type="ECO:0000313" key="13">
    <source>
        <dbReference type="EMBL" id="GES06678.1"/>
    </source>
</evidence>
<dbReference type="InterPro" id="IPR035906">
    <property type="entry name" value="MetI-like_sf"/>
</dbReference>
<evidence type="ECO:0000313" key="14">
    <source>
        <dbReference type="Proteomes" id="UP000331127"/>
    </source>
</evidence>
<keyword evidence="8 10" id="KW-1133">Transmembrane helix</keyword>
<dbReference type="NCBIfam" id="TIGR00974">
    <property type="entry name" value="3a0107s02c"/>
    <property type="match status" value="1"/>
</dbReference>
<dbReference type="GO" id="GO:0005315">
    <property type="term" value="F:phosphate transmembrane transporter activity"/>
    <property type="evidence" value="ECO:0007669"/>
    <property type="project" value="InterPro"/>
</dbReference>
<comment type="caution">
    <text evidence="13">The sequence shown here is derived from an EMBL/GenBank/DDBJ whole genome shotgun (WGS) entry which is preliminary data.</text>
</comment>
<evidence type="ECO:0000256" key="3">
    <source>
        <dbReference type="ARBA" id="ARBA00007069"/>
    </source>
</evidence>
<dbReference type="GO" id="GO:0035435">
    <property type="term" value="P:phosphate ion transmembrane transport"/>
    <property type="evidence" value="ECO:0007669"/>
    <property type="project" value="InterPro"/>
</dbReference>
<feature type="region of interest" description="Disordered" evidence="11">
    <location>
        <begin position="1"/>
        <end position="28"/>
    </location>
</feature>
<dbReference type="PROSITE" id="PS50928">
    <property type="entry name" value="ABC_TM1"/>
    <property type="match status" value="1"/>
</dbReference>
<evidence type="ECO:0000256" key="2">
    <source>
        <dbReference type="ARBA" id="ARBA00004651"/>
    </source>
</evidence>
<reference evidence="13 14" key="1">
    <citation type="submission" date="2019-10" db="EMBL/GenBank/DDBJ databases">
        <title>Whole genome shotgun sequence of Acrocarpospora macrocephala NBRC 16266.</title>
        <authorList>
            <person name="Ichikawa N."/>
            <person name="Kimura A."/>
            <person name="Kitahashi Y."/>
            <person name="Komaki H."/>
            <person name="Oguchi A."/>
        </authorList>
    </citation>
    <scope>NUCLEOTIDE SEQUENCE [LARGE SCALE GENOMIC DNA]</scope>
    <source>
        <strain evidence="13 14">NBRC 16266</strain>
    </source>
</reference>
<accession>A0A5M3WJT9</accession>
<feature type="transmembrane region" description="Helical" evidence="10">
    <location>
        <begin position="268"/>
        <end position="294"/>
    </location>
</feature>
<dbReference type="CDD" id="cd06261">
    <property type="entry name" value="TM_PBP2"/>
    <property type="match status" value="1"/>
</dbReference>
<gene>
    <name evidence="13" type="primary">pstA</name>
    <name evidence="13" type="ORF">Amac_002730</name>
</gene>
<sequence length="383" mass="40597">MAATRAIEQKPAEKQDIPDKAVDAAKAAPRRRPRAWRWADIGEFAGSAASALLLTWLIFDRFLPFRIQGVAFVVAWYVLTLPIYWLVVRDGHGPVTARDRLASLLITTGAAVALSPIFLVVGYVTVRGLGVIDFSFLAETMELTGPLSEADDGGLLHSLIGTLEQLGIATLIAVPLGVLTAVYLSEISGPLARPTRLVADAMTALPSIVAGLFVYSIVVIRTGWGFSGFAGSLALTILMLPTVTIAAEQVLRVVPGSLREAALALGSPYWRSVLLVVLPTARAGLATAVILGMARVVGETAPVLLTVGGTNVLNVNPFSDYQDNIPLFVFNQIRSSKETFVERAWGGALLLLVLVLILFVLARLAGGAGPGGGRSRRRKGAAK</sequence>
<feature type="transmembrane region" description="Helical" evidence="10">
    <location>
        <begin position="166"/>
        <end position="185"/>
    </location>
</feature>
<dbReference type="PANTHER" id="PTHR42922">
    <property type="entry name" value="PHOSPHATE TRANSPORT SYSTEM PERMEASE PROTEIN PSTA"/>
    <property type="match status" value="1"/>
</dbReference>